<sequence>MLDITKGKWEVTKGLKIVGGLNYTQAVADVFGATEEEQEANAHLIAKSPQMYEWIERVIKQGIDQRDINEAEIFLKEIKNAGS</sequence>
<protein>
    <submittedName>
        <fullName evidence="1">Uncharacterized protein</fullName>
    </submittedName>
</protein>
<dbReference type="AlphaFoldDB" id="A0A0F9JHF8"/>
<comment type="caution">
    <text evidence="1">The sequence shown here is derived from an EMBL/GenBank/DDBJ whole genome shotgun (WGS) entry which is preliminary data.</text>
</comment>
<reference evidence="1" key="1">
    <citation type="journal article" date="2015" name="Nature">
        <title>Complex archaea that bridge the gap between prokaryotes and eukaryotes.</title>
        <authorList>
            <person name="Spang A."/>
            <person name="Saw J.H."/>
            <person name="Jorgensen S.L."/>
            <person name="Zaremba-Niedzwiedzka K."/>
            <person name="Martijn J."/>
            <person name="Lind A.E."/>
            <person name="van Eijk R."/>
            <person name="Schleper C."/>
            <person name="Guy L."/>
            <person name="Ettema T.J."/>
        </authorList>
    </citation>
    <scope>NUCLEOTIDE SEQUENCE</scope>
</reference>
<organism evidence="1">
    <name type="scientific">marine sediment metagenome</name>
    <dbReference type="NCBI Taxonomy" id="412755"/>
    <lineage>
        <taxon>unclassified sequences</taxon>
        <taxon>metagenomes</taxon>
        <taxon>ecological metagenomes</taxon>
    </lineage>
</organism>
<proteinExistence type="predicted"/>
<gene>
    <name evidence="1" type="ORF">LCGC14_1452510</name>
</gene>
<evidence type="ECO:0000313" key="1">
    <source>
        <dbReference type="EMBL" id="KKM69274.1"/>
    </source>
</evidence>
<name>A0A0F9JHF8_9ZZZZ</name>
<accession>A0A0F9JHF8</accession>
<dbReference type="EMBL" id="LAZR01010017">
    <property type="protein sequence ID" value="KKM69274.1"/>
    <property type="molecule type" value="Genomic_DNA"/>
</dbReference>